<dbReference type="Proteomes" id="UP000186513">
    <property type="component" value="Unassembled WGS sequence"/>
</dbReference>
<dbReference type="STRING" id="1121279.SAMN02745887_00562"/>
<evidence type="ECO:0000313" key="2">
    <source>
        <dbReference type="Proteomes" id="UP000186513"/>
    </source>
</evidence>
<dbReference type="AlphaFoldDB" id="A0A1K2H6X6"/>
<sequence>MSGAALSPALVQVLQSGRSQFNARVAEACRAQPGFDTSLLQTFIQGPLDRLASQVAQQDATRLNTVTLAAFEAALTLQLRGKHSLPLVQVLWDELLPACLPQLLAEPRATLGMLFNGLLYLHAQAGARPAQWLADLRRLAAHCPDTASLRALGQVLAWRCGAAHFRASALNVLAGLPAELGAAAFQLPAAQHWPNALQRLQADPWFDPAQPDRTGLRLTQVCGGFSGFAGPFAAPPTARVHGEGFVLHSAGRYSYLCADAFGVALHAGSAEEYAAGSPGTDELTVRNGRLVYGEASCALPLPAEGLQIVCGAQSALLCSPYSHYLHLVALA</sequence>
<accession>A0A1K2H6X6</accession>
<name>A0A1K2H6X6_9NEIS</name>
<protein>
    <submittedName>
        <fullName evidence="1">Uncharacterized protein</fullName>
    </submittedName>
</protein>
<gene>
    <name evidence="1" type="ORF">SAMN02745887_00562</name>
</gene>
<evidence type="ECO:0000313" key="1">
    <source>
        <dbReference type="EMBL" id="SFZ72224.1"/>
    </source>
</evidence>
<proteinExistence type="predicted"/>
<reference evidence="1 2" key="1">
    <citation type="submission" date="2016-11" db="EMBL/GenBank/DDBJ databases">
        <authorList>
            <person name="Jaros S."/>
            <person name="Januszkiewicz K."/>
            <person name="Wedrychowicz H."/>
        </authorList>
    </citation>
    <scope>NUCLEOTIDE SEQUENCE [LARGE SCALE GENOMIC DNA]</scope>
    <source>
        <strain evidence="1 2">DSM 18899</strain>
    </source>
</reference>
<organism evidence="1 2">
    <name type="scientific">Chitinimonas taiwanensis DSM 18899</name>
    <dbReference type="NCBI Taxonomy" id="1121279"/>
    <lineage>
        <taxon>Bacteria</taxon>
        <taxon>Pseudomonadati</taxon>
        <taxon>Pseudomonadota</taxon>
        <taxon>Betaproteobacteria</taxon>
        <taxon>Neisseriales</taxon>
        <taxon>Chitinibacteraceae</taxon>
        <taxon>Chitinimonas</taxon>
    </lineage>
</organism>
<keyword evidence="2" id="KW-1185">Reference proteome</keyword>
<dbReference type="OrthoDB" id="976092at2"/>
<dbReference type="EMBL" id="FPKR01000002">
    <property type="protein sequence ID" value="SFZ72224.1"/>
    <property type="molecule type" value="Genomic_DNA"/>
</dbReference>
<dbReference type="RefSeq" id="WP_072427107.1">
    <property type="nucleotide sequence ID" value="NZ_FPKR01000002.1"/>
</dbReference>